<reference evidence="1" key="1">
    <citation type="journal article" date="2014" name="Int. J. Syst. Evol. Microbiol.">
        <title>Complete genome sequence of Corynebacterium casei LMG S-19264T (=DSM 44701T), isolated from a smear-ripened cheese.</title>
        <authorList>
            <consortium name="US DOE Joint Genome Institute (JGI-PGF)"/>
            <person name="Walter F."/>
            <person name="Albersmeier A."/>
            <person name="Kalinowski J."/>
            <person name="Ruckert C."/>
        </authorList>
    </citation>
    <scope>NUCLEOTIDE SEQUENCE</scope>
    <source>
        <strain evidence="1">CGMCC 1.15519</strain>
    </source>
</reference>
<dbReference type="CDD" id="cd00586">
    <property type="entry name" value="4HBT"/>
    <property type="match status" value="1"/>
</dbReference>
<dbReference type="SUPFAM" id="SSF54637">
    <property type="entry name" value="Thioesterase/thiol ester dehydrase-isomerase"/>
    <property type="match status" value="1"/>
</dbReference>
<dbReference type="Gene3D" id="3.10.129.10">
    <property type="entry name" value="Hotdog Thioesterase"/>
    <property type="match status" value="1"/>
</dbReference>
<evidence type="ECO:0008006" key="3">
    <source>
        <dbReference type="Google" id="ProtNLM"/>
    </source>
</evidence>
<evidence type="ECO:0000313" key="2">
    <source>
        <dbReference type="Proteomes" id="UP000635071"/>
    </source>
</evidence>
<protein>
    <recommendedName>
        <fullName evidence="3">Acyl-CoA thioesterase</fullName>
    </recommendedName>
</protein>
<reference evidence="1" key="2">
    <citation type="submission" date="2020-09" db="EMBL/GenBank/DDBJ databases">
        <authorList>
            <person name="Sun Q."/>
            <person name="Zhou Y."/>
        </authorList>
    </citation>
    <scope>NUCLEOTIDE SEQUENCE</scope>
    <source>
        <strain evidence="1">CGMCC 1.15519</strain>
    </source>
</reference>
<dbReference type="Pfam" id="PF13279">
    <property type="entry name" value="4HBT_2"/>
    <property type="match status" value="1"/>
</dbReference>
<dbReference type="InterPro" id="IPR029069">
    <property type="entry name" value="HotDog_dom_sf"/>
</dbReference>
<name>A0A917E9Q7_9SPHN</name>
<dbReference type="Proteomes" id="UP000635071">
    <property type="component" value="Unassembled WGS sequence"/>
</dbReference>
<dbReference type="RefSeq" id="WP_188762743.1">
    <property type="nucleotide sequence ID" value="NZ_BMJM01000006.1"/>
</dbReference>
<accession>A0A917E9Q7</accession>
<evidence type="ECO:0000313" key="1">
    <source>
        <dbReference type="EMBL" id="GGE13000.1"/>
    </source>
</evidence>
<keyword evidence="2" id="KW-1185">Reference proteome</keyword>
<gene>
    <name evidence="1" type="ORF">GCM10011529_19220</name>
</gene>
<sequence length="143" mass="16198">MRNDPRRRAMEAYPWTVTMETRFADMDVNRHLNNVAITRFFEEARIRFNWQMIAAAKPMPRPHYLVAHVSVDFLGEGAYPAPVTMTYAVGDIGRTSFRSLMGMFQDGACIALCDSVLVHRGEIGPAPLPAELRTRLEAFPLRG</sequence>
<dbReference type="EMBL" id="BMJM01000006">
    <property type="protein sequence ID" value="GGE13000.1"/>
    <property type="molecule type" value="Genomic_DNA"/>
</dbReference>
<proteinExistence type="predicted"/>
<dbReference type="AlphaFoldDB" id="A0A917E9Q7"/>
<comment type="caution">
    <text evidence="1">The sequence shown here is derived from an EMBL/GenBank/DDBJ whole genome shotgun (WGS) entry which is preliminary data.</text>
</comment>
<organism evidence="1 2">
    <name type="scientific">Sandarakinorhabdus glacialis</name>
    <dbReference type="NCBI Taxonomy" id="1614636"/>
    <lineage>
        <taxon>Bacteria</taxon>
        <taxon>Pseudomonadati</taxon>
        <taxon>Pseudomonadota</taxon>
        <taxon>Alphaproteobacteria</taxon>
        <taxon>Sphingomonadales</taxon>
        <taxon>Sphingosinicellaceae</taxon>
        <taxon>Sandarakinorhabdus</taxon>
    </lineage>
</organism>